<proteinExistence type="predicted"/>
<name>A0A9N9G1Z8_9GLOM</name>
<sequence length="69" mass="8033">NLKGHRHLSVAIVEQVTTIDLSSFSSEGLRNENILDFDIKKFENDSSIEEILYFNIKEFRNNNNAEDLF</sequence>
<feature type="non-terminal residue" evidence="1">
    <location>
        <position position="1"/>
    </location>
</feature>
<dbReference type="AlphaFoldDB" id="A0A9N9G1Z8"/>
<organism evidence="1 2">
    <name type="scientific">Acaulospora morrowiae</name>
    <dbReference type="NCBI Taxonomy" id="94023"/>
    <lineage>
        <taxon>Eukaryota</taxon>
        <taxon>Fungi</taxon>
        <taxon>Fungi incertae sedis</taxon>
        <taxon>Mucoromycota</taxon>
        <taxon>Glomeromycotina</taxon>
        <taxon>Glomeromycetes</taxon>
        <taxon>Diversisporales</taxon>
        <taxon>Acaulosporaceae</taxon>
        <taxon>Acaulospora</taxon>
    </lineage>
</organism>
<keyword evidence="2" id="KW-1185">Reference proteome</keyword>
<evidence type="ECO:0000313" key="2">
    <source>
        <dbReference type="Proteomes" id="UP000789342"/>
    </source>
</evidence>
<evidence type="ECO:0000313" key="1">
    <source>
        <dbReference type="EMBL" id="CAG8571880.1"/>
    </source>
</evidence>
<dbReference type="Proteomes" id="UP000789342">
    <property type="component" value="Unassembled WGS sequence"/>
</dbReference>
<reference evidence="1" key="1">
    <citation type="submission" date="2021-06" db="EMBL/GenBank/DDBJ databases">
        <authorList>
            <person name="Kallberg Y."/>
            <person name="Tangrot J."/>
            <person name="Rosling A."/>
        </authorList>
    </citation>
    <scope>NUCLEOTIDE SEQUENCE</scope>
    <source>
        <strain evidence="1">CL551</strain>
    </source>
</reference>
<accession>A0A9N9G1Z8</accession>
<protein>
    <submittedName>
        <fullName evidence="1">3283_t:CDS:1</fullName>
    </submittedName>
</protein>
<gene>
    <name evidence="1" type="ORF">AMORRO_LOCUS6511</name>
</gene>
<comment type="caution">
    <text evidence="1">The sequence shown here is derived from an EMBL/GenBank/DDBJ whole genome shotgun (WGS) entry which is preliminary data.</text>
</comment>
<dbReference type="EMBL" id="CAJVPV010004355">
    <property type="protein sequence ID" value="CAG8571880.1"/>
    <property type="molecule type" value="Genomic_DNA"/>
</dbReference>